<organism evidence="2 3">
    <name type="scientific">Mytilus galloprovincialis</name>
    <name type="common">Mediterranean mussel</name>
    <dbReference type="NCBI Taxonomy" id="29158"/>
    <lineage>
        <taxon>Eukaryota</taxon>
        <taxon>Metazoa</taxon>
        <taxon>Spiralia</taxon>
        <taxon>Lophotrochozoa</taxon>
        <taxon>Mollusca</taxon>
        <taxon>Bivalvia</taxon>
        <taxon>Autobranchia</taxon>
        <taxon>Pteriomorphia</taxon>
        <taxon>Mytilida</taxon>
        <taxon>Mytiloidea</taxon>
        <taxon>Mytilidae</taxon>
        <taxon>Mytilinae</taxon>
        <taxon>Mytilus</taxon>
    </lineage>
</organism>
<reference evidence="2" key="1">
    <citation type="submission" date="2018-11" db="EMBL/GenBank/DDBJ databases">
        <authorList>
            <person name="Alioto T."/>
            <person name="Alioto T."/>
        </authorList>
    </citation>
    <scope>NUCLEOTIDE SEQUENCE</scope>
</reference>
<name>A0A8B6EYG8_MYTGA</name>
<evidence type="ECO:0000313" key="2">
    <source>
        <dbReference type="EMBL" id="VDI42029.1"/>
    </source>
</evidence>
<evidence type="ECO:0000256" key="1">
    <source>
        <dbReference type="SAM" id="MobiDB-lite"/>
    </source>
</evidence>
<evidence type="ECO:0000313" key="3">
    <source>
        <dbReference type="Proteomes" id="UP000596742"/>
    </source>
</evidence>
<protein>
    <submittedName>
        <fullName evidence="2">Uncharacterized protein</fullName>
    </submittedName>
</protein>
<proteinExistence type="predicted"/>
<keyword evidence="3" id="KW-1185">Reference proteome</keyword>
<accession>A0A8B6EYG8</accession>
<feature type="compositionally biased region" description="Basic residues" evidence="1">
    <location>
        <begin position="56"/>
        <end position="69"/>
    </location>
</feature>
<feature type="non-terminal residue" evidence="2">
    <location>
        <position position="1"/>
    </location>
</feature>
<dbReference type="Proteomes" id="UP000596742">
    <property type="component" value="Unassembled WGS sequence"/>
</dbReference>
<feature type="region of interest" description="Disordered" evidence="1">
    <location>
        <begin position="38"/>
        <end position="77"/>
    </location>
</feature>
<gene>
    <name evidence="2" type="ORF">MGAL_10B051931</name>
</gene>
<dbReference type="AlphaFoldDB" id="A0A8B6EYG8"/>
<dbReference type="EMBL" id="UYJE01005963">
    <property type="protein sequence ID" value="VDI42029.1"/>
    <property type="molecule type" value="Genomic_DNA"/>
</dbReference>
<sequence length="172" mass="19727">KKITDISTNENNFLVVVRGLTQIVHPLIKSEINKQYDQSDERAGISKQQTANFSKGLRKKGKRKKKAKLPRTQDPQSCLCSHKREEIESLDLESLINILKQTPIYKGDNKYKDQLNVIEETGRVIFHNSSGMLNQTKFKYIMSRLGKAVLYLGGNKVESELSRIQHIENILE</sequence>
<comment type="caution">
    <text evidence="2">The sequence shown here is derived from an EMBL/GenBank/DDBJ whole genome shotgun (WGS) entry which is preliminary data.</text>
</comment>